<comment type="caution">
    <text evidence="1">The sequence shown here is derived from an EMBL/GenBank/DDBJ whole genome shotgun (WGS) entry which is preliminary data.</text>
</comment>
<reference evidence="1" key="1">
    <citation type="submission" date="2023-07" db="EMBL/GenBank/DDBJ databases">
        <title>Sorghum-associated microbial communities from plants grown in Nebraska, USA.</title>
        <authorList>
            <person name="Schachtman D."/>
        </authorList>
    </citation>
    <scope>NUCLEOTIDE SEQUENCE</scope>
    <source>
        <strain evidence="1">BE330</strain>
    </source>
</reference>
<accession>A0AAE4BMB6</accession>
<protein>
    <submittedName>
        <fullName evidence="1">Uncharacterized protein</fullName>
    </submittedName>
</protein>
<gene>
    <name evidence="1" type="ORF">J2Y00_001895</name>
</gene>
<evidence type="ECO:0000313" key="1">
    <source>
        <dbReference type="EMBL" id="MDR6218332.1"/>
    </source>
</evidence>
<evidence type="ECO:0000313" key="2">
    <source>
        <dbReference type="Proteomes" id="UP001185331"/>
    </source>
</evidence>
<organism evidence="1 2">
    <name type="scientific">Deinococcus soli</name>
    <name type="common">ex Cha et al. 2016</name>
    <dbReference type="NCBI Taxonomy" id="1309411"/>
    <lineage>
        <taxon>Bacteria</taxon>
        <taxon>Thermotogati</taxon>
        <taxon>Deinococcota</taxon>
        <taxon>Deinococci</taxon>
        <taxon>Deinococcales</taxon>
        <taxon>Deinococcaceae</taxon>
        <taxon>Deinococcus</taxon>
    </lineage>
</organism>
<dbReference type="AlphaFoldDB" id="A0AAE4BMB6"/>
<name>A0AAE4BMB6_9DEIO</name>
<dbReference type="RefSeq" id="WP_309854723.1">
    <property type="nucleotide sequence ID" value="NZ_JAVDQJ010000005.1"/>
</dbReference>
<proteinExistence type="predicted"/>
<sequence length="146" mass="15544">MPLYLPDLPVTGSPAQGQLTVRIHDMPADDLSDRFVQAVRDGRVAQALLFNFEGPGASADQPPPGVTLRTLRLVSTAPYVDYAAMDAVDFDTGRVTPAGPEDRLMAEAIYAYLDVVVAVQDEDWPQVAALLPGSVNLHLAVTLSGA</sequence>
<dbReference type="EMBL" id="JAVDQK010000004">
    <property type="protein sequence ID" value="MDR6218332.1"/>
    <property type="molecule type" value="Genomic_DNA"/>
</dbReference>
<dbReference type="Proteomes" id="UP001185331">
    <property type="component" value="Unassembled WGS sequence"/>
</dbReference>